<dbReference type="Proteomes" id="UP001497522">
    <property type="component" value="Chromosome 1"/>
</dbReference>
<keyword evidence="2" id="KW-1185">Reference proteome</keyword>
<evidence type="ECO:0000313" key="2">
    <source>
        <dbReference type="Proteomes" id="UP001497522"/>
    </source>
</evidence>
<evidence type="ECO:0000313" key="1">
    <source>
        <dbReference type="EMBL" id="CAK9858649.1"/>
    </source>
</evidence>
<gene>
    <name evidence="1" type="ORF">CSSPJE1EN2_LOCUS1644</name>
</gene>
<protein>
    <submittedName>
        <fullName evidence="1">Uncharacterized protein</fullName>
    </submittedName>
</protein>
<name>A0ABP1A7Y7_9BRYO</name>
<dbReference type="EMBL" id="OZ023702">
    <property type="protein sequence ID" value="CAK9858649.1"/>
    <property type="molecule type" value="Genomic_DNA"/>
</dbReference>
<organism evidence="1 2">
    <name type="scientific">Sphagnum jensenii</name>
    <dbReference type="NCBI Taxonomy" id="128206"/>
    <lineage>
        <taxon>Eukaryota</taxon>
        <taxon>Viridiplantae</taxon>
        <taxon>Streptophyta</taxon>
        <taxon>Embryophyta</taxon>
        <taxon>Bryophyta</taxon>
        <taxon>Sphagnophytina</taxon>
        <taxon>Sphagnopsida</taxon>
        <taxon>Sphagnales</taxon>
        <taxon>Sphagnaceae</taxon>
        <taxon>Sphagnum</taxon>
    </lineage>
</organism>
<reference evidence="1 2" key="1">
    <citation type="submission" date="2024-03" db="EMBL/GenBank/DDBJ databases">
        <authorList>
            <consortium name="ELIXIR-Norway"/>
            <consortium name="Elixir Norway"/>
        </authorList>
    </citation>
    <scope>NUCLEOTIDE SEQUENCE [LARGE SCALE GENOMIC DNA]</scope>
</reference>
<proteinExistence type="predicted"/>
<accession>A0ABP1A7Y7</accession>
<sequence>MPYRHQSKHPKLQNCANIGHTYVAGRWNGQFTQKTKEAGGPQLRYDLTNKDRQNRSLRHAMRKKSPLFNVRSQFAESAATSPLGVLATKDSQKENI</sequence>